<dbReference type="SUPFAM" id="SSF103473">
    <property type="entry name" value="MFS general substrate transporter"/>
    <property type="match status" value="1"/>
</dbReference>
<evidence type="ECO:0000256" key="2">
    <source>
        <dbReference type="ARBA" id="ARBA00022448"/>
    </source>
</evidence>
<dbReference type="GO" id="GO:0005886">
    <property type="term" value="C:plasma membrane"/>
    <property type="evidence" value="ECO:0007669"/>
    <property type="project" value="UniProtKB-SubCell"/>
</dbReference>
<feature type="domain" description="Major facilitator superfamily (MFS) profile" evidence="9">
    <location>
        <begin position="1"/>
        <end position="398"/>
    </location>
</feature>
<feature type="transmembrane region" description="Helical" evidence="8">
    <location>
        <begin position="12"/>
        <end position="31"/>
    </location>
</feature>
<evidence type="ECO:0000256" key="5">
    <source>
        <dbReference type="ARBA" id="ARBA00022692"/>
    </source>
</evidence>
<dbReference type="InterPro" id="IPR036259">
    <property type="entry name" value="MFS_trans_sf"/>
</dbReference>
<dbReference type="Pfam" id="PF12832">
    <property type="entry name" value="MFS_1_like"/>
    <property type="match status" value="1"/>
</dbReference>
<feature type="transmembrane region" description="Helical" evidence="8">
    <location>
        <begin position="283"/>
        <end position="308"/>
    </location>
</feature>
<evidence type="ECO:0000313" key="10">
    <source>
        <dbReference type="EMBL" id="PPE66092.1"/>
    </source>
</evidence>
<name>A0A2S5STM7_9BURK</name>
<dbReference type="PIRSF" id="PIRSF004925">
    <property type="entry name" value="HcaT"/>
    <property type="match status" value="1"/>
</dbReference>
<keyword evidence="5 8" id="KW-0812">Transmembrane</keyword>
<feature type="transmembrane region" description="Helical" evidence="8">
    <location>
        <begin position="43"/>
        <end position="63"/>
    </location>
</feature>
<dbReference type="NCBIfam" id="NF037955">
    <property type="entry name" value="mfs"/>
    <property type="match status" value="1"/>
</dbReference>
<evidence type="ECO:0000256" key="4">
    <source>
        <dbReference type="ARBA" id="ARBA00022519"/>
    </source>
</evidence>
<evidence type="ECO:0000256" key="3">
    <source>
        <dbReference type="ARBA" id="ARBA00022475"/>
    </source>
</evidence>
<feature type="transmembrane region" description="Helical" evidence="8">
    <location>
        <begin position="151"/>
        <end position="168"/>
    </location>
</feature>
<dbReference type="GO" id="GO:0015528">
    <property type="term" value="F:lactose:proton symporter activity"/>
    <property type="evidence" value="ECO:0007669"/>
    <property type="project" value="TreeGrafter"/>
</dbReference>
<keyword evidence="11" id="KW-1185">Reference proteome</keyword>
<dbReference type="PROSITE" id="PS50850">
    <property type="entry name" value="MFS"/>
    <property type="match status" value="1"/>
</dbReference>
<organism evidence="10 11">
    <name type="scientific">Caldimonas caldifontis</name>
    <dbReference type="NCBI Taxonomy" id="1452508"/>
    <lineage>
        <taxon>Bacteria</taxon>
        <taxon>Pseudomonadati</taxon>
        <taxon>Pseudomonadota</taxon>
        <taxon>Betaproteobacteria</taxon>
        <taxon>Burkholderiales</taxon>
        <taxon>Sphaerotilaceae</taxon>
        <taxon>Caldimonas</taxon>
    </lineage>
</organism>
<dbReference type="InterPro" id="IPR020846">
    <property type="entry name" value="MFS_dom"/>
</dbReference>
<dbReference type="RefSeq" id="WP_104302689.1">
    <property type="nucleotide sequence ID" value="NZ_PSNX01000009.1"/>
</dbReference>
<dbReference type="InterPro" id="IPR024989">
    <property type="entry name" value="MFS_assoc_dom"/>
</dbReference>
<evidence type="ECO:0000256" key="8">
    <source>
        <dbReference type="SAM" id="Phobius"/>
    </source>
</evidence>
<evidence type="ECO:0000256" key="7">
    <source>
        <dbReference type="ARBA" id="ARBA00023136"/>
    </source>
</evidence>
<dbReference type="Proteomes" id="UP000238605">
    <property type="component" value="Unassembled WGS sequence"/>
</dbReference>
<accession>A0A2S5STM7</accession>
<keyword evidence="3" id="KW-1003">Cell membrane</keyword>
<comment type="subcellular location">
    <subcellularLocation>
        <location evidence="1">Cell inner membrane</location>
        <topology evidence="1">Multi-pass membrane protein</topology>
    </subcellularLocation>
</comment>
<feature type="transmembrane region" description="Helical" evidence="8">
    <location>
        <begin position="314"/>
        <end position="333"/>
    </location>
</feature>
<keyword evidence="6 8" id="KW-1133">Transmembrane helix</keyword>
<gene>
    <name evidence="10" type="ORF">C1704_10510</name>
</gene>
<feature type="transmembrane region" description="Helical" evidence="8">
    <location>
        <begin position="221"/>
        <end position="240"/>
    </location>
</feature>
<feature type="transmembrane region" description="Helical" evidence="8">
    <location>
        <begin position="174"/>
        <end position="194"/>
    </location>
</feature>
<dbReference type="Gene3D" id="1.20.1250.20">
    <property type="entry name" value="MFS general substrate transporter like domains"/>
    <property type="match status" value="2"/>
</dbReference>
<dbReference type="AlphaFoldDB" id="A0A2S5STM7"/>
<proteinExistence type="predicted"/>
<evidence type="ECO:0000256" key="6">
    <source>
        <dbReference type="ARBA" id="ARBA00022989"/>
    </source>
</evidence>
<evidence type="ECO:0000256" key="1">
    <source>
        <dbReference type="ARBA" id="ARBA00004429"/>
    </source>
</evidence>
<dbReference type="OrthoDB" id="9150135at2"/>
<sequence length="398" mass="42887">MAAPAGASAPSQGLWSFAALTAVYFGFIGYFNPYLPLWLKELGFGSLAIGLLTAVQSLTRVMAPYSWGWLSDHTGRRALLMRWAASLGLASSLGLLLMPQWVSPTVGIVGVVLFLMFFNTSAMMPMAEAALAQRVTNPQGLDVARYGRVRVWGSVGFIVTVLVFGFVFERFGLSWFAVGTVALLGALVAVCWRLPSGTDGEHMGEPAPPLAPVLARPAVRWFFVSVFFMILAHVGLYAFFSLYLDELGYSKRVVGVLWAVSVAVEIVWFLVQGRWLVRWPLTWWMVGVCAVAALRFGATAAFGASLAVLVLAQVSHALTFATHHTVCIAFINRHFADRLRGRGQALYSVLGYGLPGVVGGVAGGALGEAWGFASVFWAAAAMAMLAALAAWRVAQIER</sequence>
<dbReference type="PANTHER" id="PTHR23522">
    <property type="entry name" value="BLL5896 PROTEIN"/>
    <property type="match status" value="1"/>
</dbReference>
<dbReference type="GO" id="GO:0030395">
    <property type="term" value="F:lactose binding"/>
    <property type="evidence" value="ECO:0007669"/>
    <property type="project" value="TreeGrafter"/>
</dbReference>
<dbReference type="InterPro" id="IPR026032">
    <property type="entry name" value="HcaT-like"/>
</dbReference>
<dbReference type="PANTHER" id="PTHR23522:SF10">
    <property type="entry name" value="3-PHENYLPROPIONIC ACID TRANSPORTER-RELATED"/>
    <property type="match status" value="1"/>
</dbReference>
<dbReference type="EMBL" id="PSNX01000009">
    <property type="protein sequence ID" value="PPE66092.1"/>
    <property type="molecule type" value="Genomic_DNA"/>
</dbReference>
<keyword evidence="2" id="KW-0813">Transport</keyword>
<evidence type="ECO:0000313" key="11">
    <source>
        <dbReference type="Proteomes" id="UP000238605"/>
    </source>
</evidence>
<keyword evidence="7 8" id="KW-0472">Membrane</keyword>
<protein>
    <submittedName>
        <fullName evidence="10">MFS transporter</fullName>
    </submittedName>
</protein>
<feature type="transmembrane region" description="Helical" evidence="8">
    <location>
        <begin position="252"/>
        <end position="271"/>
    </location>
</feature>
<keyword evidence="4" id="KW-0997">Cell inner membrane</keyword>
<reference evidence="10 11" key="1">
    <citation type="submission" date="2018-02" db="EMBL/GenBank/DDBJ databases">
        <title>Reclassifiation of [Polyangium] brachysporum DSM 7029 as Guopingzhaonella breviflexa gen. nov., sp. nov., a member of the family Comamonadaceae.</title>
        <authorList>
            <person name="Tang B."/>
        </authorList>
    </citation>
    <scope>NUCLEOTIDE SEQUENCE [LARGE SCALE GENOMIC DNA]</scope>
    <source>
        <strain evidence="10 11">BCRC 80649</strain>
    </source>
</reference>
<evidence type="ECO:0000259" key="9">
    <source>
        <dbReference type="PROSITE" id="PS50850"/>
    </source>
</evidence>
<feature type="transmembrane region" description="Helical" evidence="8">
    <location>
        <begin position="345"/>
        <end position="366"/>
    </location>
</feature>
<comment type="caution">
    <text evidence="10">The sequence shown here is derived from an EMBL/GenBank/DDBJ whole genome shotgun (WGS) entry which is preliminary data.</text>
</comment>
<feature type="transmembrane region" description="Helical" evidence="8">
    <location>
        <begin position="372"/>
        <end position="394"/>
    </location>
</feature>